<evidence type="ECO:0008006" key="3">
    <source>
        <dbReference type="Google" id="ProtNLM"/>
    </source>
</evidence>
<accession>A0ABT2Z4M1</accession>
<evidence type="ECO:0000313" key="2">
    <source>
        <dbReference type="Proteomes" id="UP001652503"/>
    </source>
</evidence>
<dbReference type="Proteomes" id="UP001652503">
    <property type="component" value="Unassembled WGS sequence"/>
</dbReference>
<dbReference type="EMBL" id="JAOWLA010000015">
    <property type="protein sequence ID" value="MCV2866061.1"/>
    <property type="molecule type" value="Genomic_DNA"/>
</dbReference>
<dbReference type="RefSeq" id="WP_263722593.1">
    <property type="nucleotide sequence ID" value="NZ_JAOWLA010000015.1"/>
</dbReference>
<comment type="caution">
    <text evidence="1">The sequence shown here is derived from an EMBL/GenBank/DDBJ whole genome shotgun (WGS) entry which is preliminary data.</text>
</comment>
<evidence type="ECO:0000313" key="1">
    <source>
        <dbReference type="EMBL" id="MCV2866061.1"/>
    </source>
</evidence>
<sequence length="458" mass="48819">MLAQIEALGNVVVMDYSPGEQSVNLSRIDPSGRQIDSGQLRLNLFANPPEVMFFYARRGGDIDLVVEASTRDVRETALLRLSPTGELRDIAYTSTGAVMHGAGMVQHGAGVIVVGEIGRPDRGDSAAALTYLVPGQAPQVVVQDTPLSNDRFLAVSRVSPDRILVLGAAQSGATQATAQTGLYLSLFDGQFNAVRNVTLPFSTRQAMDRIFAVPLRAAGFLLLLPDDDRGPFAYRLIHMDDGGSVLFEQPVDFAMPTRPRGIIDLRDGRFLVDAEIVTAADPVTPQGRLLALMKAGPRAPILALSDLSAAIVPASKDPSRVADLIVPTADSIFLQGLDANQFEFDPGFEHAGLPVAGVADIRVLDSPDEGFTLSQSRQGACMLELTRQGQSAPTVLARLSDRLTAIGFSDNTLALVGPEIAASGQRLLPRLDLVLPQTLNSRRLAAQIRNLAARCAGP</sequence>
<protein>
    <recommendedName>
        <fullName evidence="3">Cyclic di-GMP-binding protein</fullName>
    </recommendedName>
</protein>
<gene>
    <name evidence="1" type="ORF">OE647_15160</name>
</gene>
<keyword evidence="2" id="KW-1185">Reference proteome</keyword>
<reference evidence="1 2" key="1">
    <citation type="submission" date="2022-10" db="EMBL/GenBank/DDBJ databases">
        <title>Defluviimonas sp. nov., isolated from ocean surface water.</title>
        <authorList>
            <person name="He W."/>
            <person name="Wang L."/>
            <person name="Zhang D.-F."/>
        </authorList>
    </citation>
    <scope>NUCLEOTIDE SEQUENCE [LARGE SCALE GENOMIC DNA]</scope>
    <source>
        <strain evidence="1 2">WL0075</strain>
    </source>
</reference>
<organism evidence="1 2">
    <name type="scientific">Albidovulum sediminicola</name>
    <dbReference type="NCBI Taxonomy" id="2984331"/>
    <lineage>
        <taxon>Bacteria</taxon>
        <taxon>Pseudomonadati</taxon>
        <taxon>Pseudomonadota</taxon>
        <taxon>Alphaproteobacteria</taxon>
        <taxon>Rhodobacterales</taxon>
        <taxon>Paracoccaceae</taxon>
        <taxon>Albidovulum</taxon>
    </lineage>
</organism>
<name>A0ABT2Z4M1_9RHOB</name>
<proteinExistence type="predicted"/>